<evidence type="ECO:0000313" key="1">
    <source>
        <dbReference type="EMBL" id="WLV25260.1"/>
    </source>
</evidence>
<name>A0ABY9KWS0_9BACI</name>
<dbReference type="Proteomes" id="UP001180087">
    <property type="component" value="Chromosome"/>
</dbReference>
<sequence>MRLWHEKLIPYLPRQQLLGQHRECCALRGNGWGKRHSVVNYVFEYTPEQLFRYHEAIMEEMQKRGYNVDSAWKDPHYRGKICEPHNQESFKSGKMAIPGVRFYAEHTEDYLDECIQNLSEKGINIEFDEEEK</sequence>
<dbReference type="RefSeq" id="WP_348029048.1">
    <property type="nucleotide sequence ID" value="NZ_CP129113.1"/>
</dbReference>
<evidence type="ECO:0000313" key="2">
    <source>
        <dbReference type="Proteomes" id="UP001180087"/>
    </source>
</evidence>
<reference evidence="1" key="1">
    <citation type="submission" date="2023-06" db="EMBL/GenBank/DDBJ databases">
        <title>A Treasure from Seagulls: Isolation and Description of Aciduricobacillus qingdaonensis gen. nov., sp. nov., a Rare Obligately Uric Acid-utilizing Member in the Family Bacillaceae.</title>
        <authorList>
            <person name="Liu W."/>
            <person name="Wang B."/>
        </authorList>
    </citation>
    <scope>NUCLEOTIDE SEQUENCE</scope>
    <source>
        <strain evidence="1">44XB</strain>
    </source>
</reference>
<protein>
    <submittedName>
        <fullName evidence="1">TIGR02328 family protein</fullName>
    </submittedName>
</protein>
<organism evidence="1 2">
    <name type="scientific">Aciduricibacillus chroicocephali</name>
    <dbReference type="NCBI Taxonomy" id="3054939"/>
    <lineage>
        <taxon>Bacteria</taxon>
        <taxon>Bacillati</taxon>
        <taxon>Bacillota</taxon>
        <taxon>Bacilli</taxon>
        <taxon>Bacillales</taxon>
        <taxon>Bacillaceae</taxon>
        <taxon>Aciduricibacillus</taxon>
    </lineage>
</organism>
<accession>A0ABY9KWS0</accession>
<dbReference type="InterPro" id="IPR012650">
    <property type="entry name" value="CHP02328"/>
</dbReference>
<gene>
    <name evidence="1" type="ORF">QR721_03240</name>
</gene>
<dbReference type="NCBIfam" id="TIGR02328">
    <property type="entry name" value="TIGR02328 family protein"/>
    <property type="match status" value="1"/>
</dbReference>
<proteinExistence type="predicted"/>
<dbReference type="Pfam" id="PF03013">
    <property type="entry name" value="Pyr_excise"/>
    <property type="match status" value="1"/>
</dbReference>
<keyword evidence="2" id="KW-1185">Reference proteome</keyword>
<dbReference type="InterPro" id="IPR004260">
    <property type="entry name" value="Pyr-dimer_DNA_glycosylase"/>
</dbReference>
<dbReference type="EMBL" id="CP129113">
    <property type="protein sequence ID" value="WLV25260.1"/>
    <property type="molecule type" value="Genomic_DNA"/>
</dbReference>